<feature type="region of interest" description="Disordered" evidence="3">
    <location>
        <begin position="98"/>
        <end position="161"/>
    </location>
</feature>
<dbReference type="Gene3D" id="4.10.240.10">
    <property type="entry name" value="Zn(2)-C6 fungal-type DNA-binding domain"/>
    <property type="match status" value="1"/>
</dbReference>
<dbReference type="InterPro" id="IPR001138">
    <property type="entry name" value="Zn2Cys6_DnaBD"/>
</dbReference>
<dbReference type="GO" id="GO:0006351">
    <property type="term" value="P:DNA-templated transcription"/>
    <property type="evidence" value="ECO:0007669"/>
    <property type="project" value="InterPro"/>
</dbReference>
<name>A0A8H8CHS0_PSICU</name>
<reference evidence="5" key="1">
    <citation type="submission" date="2021-02" db="EMBL/GenBank/DDBJ databases">
        <title>Psilocybe cubensis genome.</title>
        <authorList>
            <person name="Mckernan K.J."/>
            <person name="Crawford S."/>
            <person name="Trippe A."/>
            <person name="Kane L.T."/>
            <person name="Mclaughlin S."/>
        </authorList>
    </citation>
    <scope>NUCLEOTIDE SEQUENCE [LARGE SCALE GENOMIC DNA]</scope>
    <source>
        <strain evidence="5">MGC-MH-2018</strain>
    </source>
</reference>
<evidence type="ECO:0000313" key="5">
    <source>
        <dbReference type="EMBL" id="KAG5165485.1"/>
    </source>
</evidence>
<dbReference type="SUPFAM" id="SSF57701">
    <property type="entry name" value="Zn2/Cys6 DNA-binding domain"/>
    <property type="match status" value="1"/>
</dbReference>
<protein>
    <recommendedName>
        <fullName evidence="4">Xylanolytic transcriptional activator regulatory domain-containing protein</fullName>
    </recommendedName>
</protein>
<dbReference type="InterPro" id="IPR007219">
    <property type="entry name" value="XnlR_reg_dom"/>
</dbReference>
<evidence type="ECO:0000256" key="3">
    <source>
        <dbReference type="SAM" id="MobiDB-lite"/>
    </source>
</evidence>
<dbReference type="GO" id="GO:0000981">
    <property type="term" value="F:DNA-binding transcription factor activity, RNA polymerase II-specific"/>
    <property type="evidence" value="ECO:0007669"/>
    <property type="project" value="InterPro"/>
</dbReference>
<accession>A0A8H8CHS0</accession>
<sequence>MLAATPPSDSASQLDKPIKKRLPGACEECRRKKSDSAKMPDKICTSCLTAGIECSAVPPQVSGTIQVCSYIRILEARIKRLESYIQAVRTLFITEKSNSNASQLSPDEEVDQILSRPPPSLGKSSFKFKNPVVPDSKFSDSSGKSSGPSSPSAAEDDMDIPEDDDDLAHIALTAHISRLSLSTVQKTRFFGQASPFMIAKHASTIRSKITGVPDTGLDPGGYRRLIFWTMNPWEAKYVNTSEASYIYPEHDLLIHLVNLYFDKTNSLIPLLHAPTFMKSLSAGQHYWDPSFGMTVLMVCAVASRYSDDPRVFSEMDAGAPGLSSGWHFFTQVPVHRRLQLFTTTVYDLQYYFLAALYLQGTSMAPVVCNIVGIGLRYALDMGTHRRRGGNRPTAEEELLKRAFWSLYCFEQINNAYFGRPSCVADDAFDVEYPIECDDEYWDIEDPQAAFRQPAEKPSSITGFIQFIKLCEILGKVSRALYTTTKKSKIQSGSFGHDWEAQTVAELDSAMNQWKDSIPEHLVWDPRRQNDLFFFQSANLHSTFYYVQIQVHRPFMTKKSPMSFSSLAMCTYAARSCASIQEAAMLRGLRVLPNTVFGTFTAAIITVLFLWGSQRPGYVGDPHKDMENLLKCVNVLSECEKRSRWHVAGSLVDVLKDAGALKHHQSTMSRSLEGMERQSSDVMPSFAAGDDISSMFVADPNLRIDDWDFYKLLLSQMDPSSGFGVFQNNDTHNEYI</sequence>
<feature type="domain" description="Xylanolytic transcriptional activator regulatory" evidence="4">
    <location>
        <begin position="367"/>
        <end position="439"/>
    </location>
</feature>
<feature type="compositionally biased region" description="Low complexity" evidence="3">
    <location>
        <begin position="135"/>
        <end position="152"/>
    </location>
</feature>
<dbReference type="Pfam" id="PF04082">
    <property type="entry name" value="Fungal_trans"/>
    <property type="match status" value="1"/>
</dbReference>
<dbReference type="SMART" id="SM00906">
    <property type="entry name" value="Fungal_trans"/>
    <property type="match status" value="1"/>
</dbReference>
<evidence type="ECO:0000259" key="4">
    <source>
        <dbReference type="SMART" id="SM00906"/>
    </source>
</evidence>
<dbReference type="CDD" id="cd00067">
    <property type="entry name" value="GAL4"/>
    <property type="match status" value="1"/>
</dbReference>
<dbReference type="InterPro" id="IPR036864">
    <property type="entry name" value="Zn2-C6_fun-type_DNA-bd_sf"/>
</dbReference>
<dbReference type="EMBL" id="JAFIQS010000009">
    <property type="protein sequence ID" value="KAG5165485.1"/>
    <property type="molecule type" value="Genomic_DNA"/>
</dbReference>
<dbReference type="PANTHER" id="PTHR46910">
    <property type="entry name" value="TRANSCRIPTION FACTOR PDR1"/>
    <property type="match status" value="1"/>
</dbReference>
<gene>
    <name evidence="5" type="ORF">JR316_009064</name>
</gene>
<organism evidence="5">
    <name type="scientific">Psilocybe cubensis</name>
    <name type="common">Psychedelic mushroom</name>
    <name type="synonym">Stropharia cubensis</name>
    <dbReference type="NCBI Taxonomy" id="181762"/>
    <lineage>
        <taxon>Eukaryota</taxon>
        <taxon>Fungi</taxon>
        <taxon>Dikarya</taxon>
        <taxon>Basidiomycota</taxon>
        <taxon>Agaricomycotina</taxon>
        <taxon>Agaricomycetes</taxon>
        <taxon>Agaricomycetidae</taxon>
        <taxon>Agaricales</taxon>
        <taxon>Agaricineae</taxon>
        <taxon>Strophariaceae</taxon>
        <taxon>Psilocybe</taxon>
    </lineage>
</organism>
<dbReference type="GO" id="GO:0008270">
    <property type="term" value="F:zinc ion binding"/>
    <property type="evidence" value="ECO:0007669"/>
    <property type="project" value="InterPro"/>
</dbReference>
<dbReference type="PANTHER" id="PTHR46910:SF38">
    <property type="entry name" value="ZN(2)-C6 FUNGAL-TYPE DOMAIN-CONTAINING PROTEIN"/>
    <property type="match status" value="1"/>
</dbReference>
<dbReference type="AlphaFoldDB" id="A0A8H8CHS0"/>
<keyword evidence="1" id="KW-0479">Metal-binding</keyword>
<keyword evidence="2" id="KW-0539">Nucleus</keyword>
<dbReference type="GO" id="GO:0003677">
    <property type="term" value="F:DNA binding"/>
    <property type="evidence" value="ECO:0007669"/>
    <property type="project" value="InterPro"/>
</dbReference>
<comment type="caution">
    <text evidence="5">The sequence shown here is derived from an EMBL/GenBank/DDBJ whole genome shotgun (WGS) entry which is preliminary data.</text>
</comment>
<evidence type="ECO:0000256" key="1">
    <source>
        <dbReference type="ARBA" id="ARBA00022723"/>
    </source>
</evidence>
<evidence type="ECO:0000256" key="2">
    <source>
        <dbReference type="ARBA" id="ARBA00023242"/>
    </source>
</evidence>
<proteinExistence type="predicted"/>
<dbReference type="CDD" id="cd12148">
    <property type="entry name" value="fungal_TF_MHR"/>
    <property type="match status" value="1"/>
</dbReference>
<dbReference type="InterPro" id="IPR050987">
    <property type="entry name" value="AtrR-like"/>
</dbReference>